<gene>
    <name evidence="2" type="ORF">ACFOKJ_15160</name>
</gene>
<dbReference type="EMBL" id="JBHRYH010000045">
    <property type="protein sequence ID" value="MFC3627457.1"/>
    <property type="molecule type" value="Genomic_DNA"/>
</dbReference>
<dbReference type="SUPFAM" id="SSF50475">
    <property type="entry name" value="FMN-binding split barrel"/>
    <property type="match status" value="1"/>
</dbReference>
<name>A0ABV7TXL2_9NEIS</name>
<sequence>MPFYQPPSFVAAPDVGRELASDFPFATLITPQPDGTPWISHLVLLPDPQQPDCLLGHLAAANGHSQAVLQAPSVAIFHGEHDYISPRWYATPGMVPTWNYRVAHAHGQASMVDGAELPALLRQLAARFEGAEGWNMDTVPEKALAAMQRAIVGFRLRVARWEVKEKLSQNRTPQDVAGAVQALQTGSPAQQQLATRMQAAASSRQAGD</sequence>
<proteinExistence type="predicted"/>
<keyword evidence="3" id="KW-1185">Reference proteome</keyword>
<reference evidence="3" key="1">
    <citation type="journal article" date="2019" name="Int. J. Syst. Evol. Microbiol.">
        <title>The Global Catalogue of Microorganisms (GCM) 10K type strain sequencing project: providing services to taxonomists for standard genome sequencing and annotation.</title>
        <authorList>
            <consortium name="The Broad Institute Genomics Platform"/>
            <consortium name="The Broad Institute Genome Sequencing Center for Infectious Disease"/>
            <person name="Wu L."/>
            <person name="Ma J."/>
        </authorList>
    </citation>
    <scope>NUCLEOTIDE SEQUENCE [LARGE SCALE GENOMIC DNA]</scope>
    <source>
        <strain evidence="3">KCTC 42195</strain>
    </source>
</reference>
<evidence type="ECO:0000256" key="1">
    <source>
        <dbReference type="SAM" id="MobiDB-lite"/>
    </source>
</evidence>
<feature type="region of interest" description="Disordered" evidence="1">
    <location>
        <begin position="187"/>
        <end position="208"/>
    </location>
</feature>
<dbReference type="Proteomes" id="UP001595636">
    <property type="component" value="Unassembled WGS sequence"/>
</dbReference>
<dbReference type="PIRSF" id="PIRSF010372">
    <property type="entry name" value="PaiB"/>
    <property type="match status" value="1"/>
</dbReference>
<dbReference type="PANTHER" id="PTHR35802:SF1">
    <property type="entry name" value="PROTEASE SYNTHASE AND SPORULATION PROTEIN PAI 2"/>
    <property type="match status" value="1"/>
</dbReference>
<dbReference type="Pfam" id="PF04299">
    <property type="entry name" value="FMN_bind_2"/>
    <property type="match status" value="1"/>
</dbReference>
<comment type="caution">
    <text evidence="2">The sequence shown here is derived from an EMBL/GenBank/DDBJ whole genome shotgun (WGS) entry which is preliminary data.</text>
</comment>
<dbReference type="PANTHER" id="PTHR35802">
    <property type="entry name" value="PROTEASE SYNTHASE AND SPORULATION PROTEIN PAI 2"/>
    <property type="match status" value="1"/>
</dbReference>
<dbReference type="Gene3D" id="2.30.110.10">
    <property type="entry name" value="Electron Transport, Fmn-binding Protein, Chain A"/>
    <property type="match status" value="1"/>
</dbReference>
<protein>
    <submittedName>
        <fullName evidence="2">FMN-binding negative transcriptional regulator</fullName>
    </submittedName>
</protein>
<organism evidence="2 3">
    <name type="scientific">Vogesella amnigena</name>
    <dbReference type="NCBI Taxonomy" id="1507449"/>
    <lineage>
        <taxon>Bacteria</taxon>
        <taxon>Pseudomonadati</taxon>
        <taxon>Pseudomonadota</taxon>
        <taxon>Betaproteobacteria</taxon>
        <taxon>Neisseriales</taxon>
        <taxon>Chromobacteriaceae</taxon>
        <taxon>Vogesella</taxon>
    </lineage>
</organism>
<evidence type="ECO:0000313" key="3">
    <source>
        <dbReference type="Proteomes" id="UP001595636"/>
    </source>
</evidence>
<dbReference type="InterPro" id="IPR012349">
    <property type="entry name" value="Split_barrel_FMN-bd"/>
</dbReference>
<dbReference type="InterPro" id="IPR007396">
    <property type="entry name" value="TR_PAI2-type"/>
</dbReference>
<accession>A0ABV7TXL2</accession>
<dbReference type="RefSeq" id="WP_390281118.1">
    <property type="nucleotide sequence ID" value="NZ_JBHRYH010000045.1"/>
</dbReference>
<evidence type="ECO:0000313" key="2">
    <source>
        <dbReference type="EMBL" id="MFC3627457.1"/>
    </source>
</evidence>